<dbReference type="InterPro" id="IPR033134">
    <property type="entry name" value="Asp/Glu_racemase_AS_2"/>
</dbReference>
<dbReference type="PANTHER" id="PTHR21198:SF2">
    <property type="entry name" value="GLUTAMATE RACEMASE"/>
    <property type="match status" value="1"/>
</dbReference>
<dbReference type="Proteomes" id="UP000305233">
    <property type="component" value="Unassembled WGS sequence"/>
</dbReference>
<dbReference type="InterPro" id="IPR015942">
    <property type="entry name" value="Asp/Glu/hydantoin_racemase"/>
</dbReference>
<feature type="active site" description="Proton donor/acceptor" evidence="7">
    <location>
        <position position="196"/>
    </location>
</feature>
<evidence type="ECO:0000256" key="4">
    <source>
        <dbReference type="ARBA" id="ARBA00022984"/>
    </source>
</evidence>
<comment type="pathway">
    <text evidence="7">Cell wall biogenesis; peptidoglycan biosynthesis.</text>
</comment>
<dbReference type="HAMAP" id="MF_00258">
    <property type="entry name" value="Glu_racemase"/>
    <property type="match status" value="1"/>
</dbReference>
<comment type="function">
    <text evidence="7">Provides the (R)-glutamate required for cell wall biosynthesis.</text>
</comment>
<dbReference type="GO" id="GO:0071555">
    <property type="term" value="P:cell wall organization"/>
    <property type="evidence" value="ECO:0007669"/>
    <property type="project" value="UniProtKB-KW"/>
</dbReference>
<name>A0A4S5E431_9MICC</name>
<evidence type="ECO:0000256" key="6">
    <source>
        <dbReference type="ARBA" id="ARBA00023316"/>
    </source>
</evidence>
<comment type="similarity">
    <text evidence="7">Belongs to the aspartate/glutamate racemases family.</text>
</comment>
<dbReference type="AlphaFoldDB" id="A0A4S5E431"/>
<organism evidence="8 9">
    <name type="scientific">Arthrobacter echini</name>
    <dbReference type="NCBI Taxonomy" id="1529066"/>
    <lineage>
        <taxon>Bacteria</taxon>
        <taxon>Bacillati</taxon>
        <taxon>Actinomycetota</taxon>
        <taxon>Actinomycetes</taxon>
        <taxon>Micrococcales</taxon>
        <taxon>Micrococcaceae</taxon>
        <taxon>Arthrobacter</taxon>
    </lineage>
</organism>
<proteinExistence type="inferred from homology"/>
<evidence type="ECO:0000256" key="2">
    <source>
        <dbReference type="ARBA" id="ARBA00013090"/>
    </source>
</evidence>
<evidence type="ECO:0000256" key="3">
    <source>
        <dbReference type="ARBA" id="ARBA00022960"/>
    </source>
</evidence>
<dbReference type="Gene3D" id="3.40.50.1860">
    <property type="match status" value="2"/>
</dbReference>
<evidence type="ECO:0000256" key="5">
    <source>
        <dbReference type="ARBA" id="ARBA00023235"/>
    </source>
</evidence>
<feature type="binding site" evidence="7">
    <location>
        <begin position="197"/>
        <end position="198"/>
    </location>
    <ligand>
        <name>substrate</name>
    </ligand>
</feature>
<sequence>MSSMPAKADRSEAPIGIFDSGVGGLTVARSVIDQLPHESTMYVGDTANGPYGPLPIARVRAYALGVMDELVDSGVKLLVIACNSASAAVLRDARERYTARYGIPVIEVIQPAVRRAVAATRSGRVGVIGTTATIGSRAYDDTFAAATHLQLTSVACPAFVEFVEAGITGGAELLRTAEEYLAPLKAADVDTLVLGCTHYPLLTGVISYVMGNGVTLVSSAEETAKDVYRALVSHQLERSGSDPGAHRFVATGDAASFEVLARRFLGPEVLSVQHLDHVAAQYPTGSLARITPDMAAAAGAQRS</sequence>
<dbReference type="SUPFAM" id="SSF53681">
    <property type="entry name" value="Aspartate/glutamate racemase"/>
    <property type="match status" value="2"/>
</dbReference>
<gene>
    <name evidence="7" type="primary">murI</name>
    <name evidence="8" type="ORF">E8P82_09490</name>
</gene>
<dbReference type="UniPathway" id="UPA00219"/>
<keyword evidence="4 7" id="KW-0573">Peptidoglycan synthesis</keyword>
<dbReference type="Pfam" id="PF01177">
    <property type="entry name" value="Asp_Glu_race"/>
    <property type="match status" value="1"/>
</dbReference>
<dbReference type="FunFam" id="3.40.50.1860:FF:000001">
    <property type="entry name" value="Glutamate racemase"/>
    <property type="match status" value="1"/>
</dbReference>
<feature type="active site" description="Proton donor/acceptor" evidence="7">
    <location>
        <position position="82"/>
    </location>
</feature>
<comment type="catalytic activity">
    <reaction evidence="1 7">
        <text>L-glutamate = D-glutamate</text>
        <dbReference type="Rhea" id="RHEA:12813"/>
        <dbReference type="ChEBI" id="CHEBI:29985"/>
        <dbReference type="ChEBI" id="CHEBI:29986"/>
        <dbReference type="EC" id="5.1.1.3"/>
    </reaction>
</comment>
<keyword evidence="3 7" id="KW-0133">Cell shape</keyword>
<evidence type="ECO:0000256" key="1">
    <source>
        <dbReference type="ARBA" id="ARBA00001602"/>
    </source>
</evidence>
<keyword evidence="9" id="KW-1185">Reference proteome</keyword>
<dbReference type="InterPro" id="IPR018187">
    <property type="entry name" value="Asp/Glu_racemase_AS_1"/>
</dbReference>
<dbReference type="GO" id="GO:0008360">
    <property type="term" value="P:regulation of cell shape"/>
    <property type="evidence" value="ECO:0007669"/>
    <property type="project" value="UniProtKB-KW"/>
</dbReference>
<keyword evidence="6 7" id="KW-0961">Cell wall biogenesis/degradation</keyword>
<dbReference type="GO" id="GO:0008881">
    <property type="term" value="F:glutamate racemase activity"/>
    <property type="evidence" value="ECO:0007669"/>
    <property type="project" value="UniProtKB-UniRule"/>
</dbReference>
<evidence type="ECO:0000256" key="7">
    <source>
        <dbReference type="HAMAP-Rule" id="MF_00258"/>
    </source>
</evidence>
<dbReference type="PROSITE" id="PS00923">
    <property type="entry name" value="ASP_GLU_RACEMASE_1"/>
    <property type="match status" value="1"/>
</dbReference>
<accession>A0A4S5E431</accession>
<dbReference type="NCBIfam" id="TIGR00067">
    <property type="entry name" value="glut_race"/>
    <property type="match status" value="1"/>
</dbReference>
<reference evidence="8 9" key="1">
    <citation type="submission" date="2019-04" db="EMBL/GenBank/DDBJ databases">
        <authorList>
            <person name="Liu Q."/>
            <person name="Xin Y.-H."/>
        </authorList>
    </citation>
    <scope>NUCLEOTIDE SEQUENCE [LARGE SCALE GENOMIC DNA]</scope>
    <source>
        <strain evidence="8 9">AM23</strain>
    </source>
</reference>
<dbReference type="InterPro" id="IPR001920">
    <property type="entry name" value="Asp/Glu_race"/>
</dbReference>
<dbReference type="OrthoDB" id="9801055at2"/>
<dbReference type="EMBL" id="SSWH01000007">
    <property type="protein sequence ID" value="THJ66225.1"/>
    <property type="molecule type" value="Genomic_DNA"/>
</dbReference>
<protein>
    <recommendedName>
        <fullName evidence="2 7">Glutamate racemase</fullName>
        <ecNumber evidence="2 7">5.1.1.3</ecNumber>
    </recommendedName>
</protein>
<dbReference type="EC" id="5.1.1.3" evidence="2 7"/>
<feature type="binding site" evidence="7">
    <location>
        <begin position="19"/>
        <end position="20"/>
    </location>
    <ligand>
        <name>substrate</name>
    </ligand>
</feature>
<dbReference type="RefSeq" id="WP_136454369.1">
    <property type="nucleotide sequence ID" value="NZ_SSWH01000007.1"/>
</dbReference>
<dbReference type="InterPro" id="IPR004391">
    <property type="entry name" value="Glu_race"/>
</dbReference>
<feature type="binding site" evidence="7">
    <location>
        <begin position="51"/>
        <end position="52"/>
    </location>
    <ligand>
        <name>substrate</name>
    </ligand>
</feature>
<feature type="binding site" evidence="7">
    <location>
        <begin position="83"/>
        <end position="84"/>
    </location>
    <ligand>
        <name>substrate</name>
    </ligand>
</feature>
<keyword evidence="5 7" id="KW-0413">Isomerase</keyword>
<dbReference type="PROSITE" id="PS00924">
    <property type="entry name" value="ASP_GLU_RACEMASE_2"/>
    <property type="match status" value="1"/>
</dbReference>
<comment type="caution">
    <text evidence="8">The sequence shown here is derived from an EMBL/GenBank/DDBJ whole genome shotgun (WGS) entry which is preliminary data.</text>
</comment>
<evidence type="ECO:0000313" key="9">
    <source>
        <dbReference type="Proteomes" id="UP000305233"/>
    </source>
</evidence>
<evidence type="ECO:0000313" key="8">
    <source>
        <dbReference type="EMBL" id="THJ66225.1"/>
    </source>
</evidence>
<dbReference type="GO" id="GO:0009252">
    <property type="term" value="P:peptidoglycan biosynthetic process"/>
    <property type="evidence" value="ECO:0007669"/>
    <property type="project" value="UniProtKB-UniRule"/>
</dbReference>
<dbReference type="PANTHER" id="PTHR21198">
    <property type="entry name" value="GLUTAMATE RACEMASE"/>
    <property type="match status" value="1"/>
</dbReference>